<sequence length="164" mass="17170">MTDRAKILVSACLLGQPVRYNGAGKPLAHPALARWQEEGRVVPICPEVMAGFAIPRPPAEIANGANGAAVLEGAGKVVDTTGADVTAQFIEGARIALDLARRHDCRFALLIDGSPSCGSGLIHDGSFSGIRHPGAGVTATFLRANGIEVFSDREIEALETRLDD</sequence>
<dbReference type="PANTHER" id="PTHR30087">
    <property type="entry name" value="INNER MEMBRANE PROTEIN"/>
    <property type="match status" value="1"/>
</dbReference>
<evidence type="ECO:0000313" key="1">
    <source>
        <dbReference type="EMBL" id="MBB4102673.1"/>
    </source>
</evidence>
<reference evidence="1 2" key="1">
    <citation type="submission" date="2020-08" db="EMBL/GenBank/DDBJ databases">
        <title>Genomic Encyclopedia of Type Strains, Phase IV (KMG-IV): sequencing the most valuable type-strain genomes for metagenomic binning, comparative biology and taxonomic classification.</title>
        <authorList>
            <person name="Goeker M."/>
        </authorList>
    </citation>
    <scope>NUCLEOTIDE SEQUENCE [LARGE SCALE GENOMIC DNA]</scope>
    <source>
        <strain evidence="1 2">DSM 26385</strain>
    </source>
</reference>
<accession>A0A7W6K041</accession>
<dbReference type="RefSeq" id="WP_183790486.1">
    <property type="nucleotide sequence ID" value="NZ_JACIDU010000004.1"/>
</dbReference>
<dbReference type="EMBL" id="JACIDU010000004">
    <property type="protein sequence ID" value="MBB4102673.1"/>
    <property type="molecule type" value="Genomic_DNA"/>
</dbReference>
<dbReference type="Pfam" id="PF04463">
    <property type="entry name" value="2-thiour_desulf"/>
    <property type="match status" value="1"/>
</dbReference>
<dbReference type="Proteomes" id="UP000584824">
    <property type="component" value="Unassembled WGS sequence"/>
</dbReference>
<gene>
    <name evidence="1" type="ORF">GGQ66_001216</name>
</gene>
<dbReference type="PANTHER" id="PTHR30087:SF1">
    <property type="entry name" value="HYPOTHETICAL CYTOSOLIC PROTEIN"/>
    <property type="match status" value="1"/>
</dbReference>
<evidence type="ECO:0000313" key="2">
    <source>
        <dbReference type="Proteomes" id="UP000584824"/>
    </source>
</evidence>
<dbReference type="AlphaFoldDB" id="A0A7W6K041"/>
<dbReference type="InterPro" id="IPR007553">
    <property type="entry name" value="2-thiour_desulf"/>
</dbReference>
<organism evidence="1 2">
    <name type="scientific">Allorhizobium borbori</name>
    <dbReference type="NCBI Taxonomy" id="485907"/>
    <lineage>
        <taxon>Bacteria</taxon>
        <taxon>Pseudomonadati</taxon>
        <taxon>Pseudomonadota</taxon>
        <taxon>Alphaproteobacteria</taxon>
        <taxon>Hyphomicrobiales</taxon>
        <taxon>Rhizobiaceae</taxon>
        <taxon>Rhizobium/Agrobacterium group</taxon>
        <taxon>Allorhizobium</taxon>
    </lineage>
</organism>
<protein>
    <submittedName>
        <fullName evidence="1">Uncharacterized protein YbbK (DUF523 family)</fullName>
    </submittedName>
</protein>
<comment type="caution">
    <text evidence="1">The sequence shown here is derived from an EMBL/GenBank/DDBJ whole genome shotgun (WGS) entry which is preliminary data.</text>
</comment>
<proteinExistence type="predicted"/>
<name>A0A7W6K041_9HYPH</name>
<keyword evidence="2" id="KW-1185">Reference proteome</keyword>